<dbReference type="Proteomes" id="UP000503462">
    <property type="component" value="Chromosome 4"/>
</dbReference>
<feature type="region of interest" description="Disordered" evidence="1">
    <location>
        <begin position="18"/>
        <end position="93"/>
    </location>
</feature>
<reference evidence="4 5" key="1">
    <citation type="journal article" date="2016" name="Sci. Rep.">
        <title>Peltaster fructicola genome reveals evolution from an invasive phytopathogen to an ectophytic parasite.</title>
        <authorList>
            <person name="Xu C."/>
            <person name="Chen H."/>
            <person name="Gleason M.L."/>
            <person name="Xu J.R."/>
            <person name="Liu H."/>
            <person name="Zhang R."/>
            <person name="Sun G."/>
        </authorList>
    </citation>
    <scope>NUCLEOTIDE SEQUENCE [LARGE SCALE GENOMIC DNA]</scope>
    <source>
        <strain evidence="4 5">LNHT1506</strain>
    </source>
</reference>
<feature type="region of interest" description="Disordered" evidence="1">
    <location>
        <begin position="1151"/>
        <end position="1233"/>
    </location>
</feature>
<gene>
    <name evidence="4" type="ORF">AMS68_006163</name>
</gene>
<dbReference type="GO" id="GO:0005085">
    <property type="term" value="F:guanyl-nucleotide exchange factor activity"/>
    <property type="evidence" value="ECO:0007669"/>
    <property type="project" value="InterPro"/>
</dbReference>
<evidence type="ECO:0000259" key="2">
    <source>
        <dbReference type="PROSITE" id="PS50003"/>
    </source>
</evidence>
<proteinExistence type="predicted"/>
<feature type="domain" description="SEC7" evidence="3">
    <location>
        <begin position="432"/>
        <end position="597"/>
    </location>
</feature>
<feature type="compositionally biased region" description="Polar residues" evidence="1">
    <location>
        <begin position="33"/>
        <end position="49"/>
    </location>
</feature>
<evidence type="ECO:0000259" key="3">
    <source>
        <dbReference type="PROSITE" id="PS50190"/>
    </source>
</evidence>
<sequence length="1429" mass="157439">MPVMPFLSRRRSALDVMTANVRNTSDHDDTSRRPTTSNLAVPPTTSTRLNRPASVHGMAFTSSRLSREVKREDIPDSPTHENEKRRSKRFSMLKLRNFSESQLSFRAQANDDDDVPPMPALPQGQAAPNIIRTAPTTEMGEIEPAKPSATGVTFKRPVSRRRDDSSGVPRKSMDGGEQSKKSSLRWRKRQSRSTGLDDLIALSAARAKQTEAPPAYGTEDNSELALPVTRYSESSRSDGSHASSGDHIYGSTTTTTHTVSTHTTFFRIPRRNKNRNSLFPLPVKVPSPDEAPTIGPTTPHAAEQEARGLHRTNTSGSPSKRNTIIAPHGGPLQSPLTFALQTGSSLARRASQRSRNSSTSSPLQPPMRLGLRDRASTTSSFGRGSIDAPPLPNGSTRNSTSTTGRSSLGGFLSLSRFRQDSDANNSPGTRSKSNSFALSREALVIPEREEGDTPGRYLERLESTVSRSMIATILSKSSDPFAQAVLRSYTRRFPFFGEPIDMSLRKFLLEAELPKETQQVDRVIQAFADRYHECNPGVFVSPDQAYIIAFSLMMLHTDAFNKNNKRKMQKQDYIKNTSGQRVSDDVLGCFYDNICYTPFVHYEEEVDINGERVLPFKPKKIKMKTTAVDATKKPSGPVDPYNLLVEQKLDTLRPSIKDSIVVEDPYNYIGGDKTLDMKILQRAFTHTGVLQIISARSRPTAYESHFNNANPAAAEPEAGIISLKITKVGTLWRKAAKKKARSPWQEWGAILTGSQLYLFKNAHWAKGLVHQFVSAQKPNGQRIPVTFKPPLSDFKPDALIKTDNAVALVDSSYTRHKHSFTFVRQGGQEEVFLADNDTERNDWLALINYAAAFRAAGVRIRGMLGVNDDDRSGRRTSATSSTSTGKQVVDPEVAKARRLDAQLTKEVMAARQQVMVQRIAEADRDVSSMTKQLDDLLRDARHLMILAPISSKTREDIIFAAAKADASIKWIRRDIWRTKAHRDIIALDVQEDGIDANELKTMVDKAADADKTPDDHARLARLASQRSAPRSSMDAITVLSRNTSVREAAVEYVDDVFRSPLENAKAAQSSGWSLPPLQLDVTEEDRQHRASIVSSKLSAPESASRRPSESQASTTGRAELLATPATAIARAVTPTSSAVDTDTDVQTTRSIISESAATPLPLDGAKGASPESHSKQRSVRRSLQKTLREVQHHQPSLHKHRRGKESESTVRSGGGDADEEQDGTPGLERAKGRFILHGKQASVIEFGEDWPKERMKMRRDAWRNAPRTPRTTVGTQPLTLDGRRSPVVQDLVHDATDDEDRNDSDCSAEHSFDEGAELGQPDTLGSRTASVLEDTDDDERPFYDLSSWDPDVGKRGTIIGPPTGLNLEEVGPGGETLDAINEHSDAAASDSQKQGEQRPSIKVTDPSPVSNDDWLTKGFEPLEKKAAVA</sequence>
<dbReference type="PANTHER" id="PTHR10663:SF405">
    <property type="entry name" value="ARF GUANINE NUCLEOTIDE EXCHANGE FACTOR SYT1"/>
    <property type="match status" value="1"/>
</dbReference>
<feature type="compositionally biased region" description="Polar residues" evidence="1">
    <location>
        <begin position="334"/>
        <end position="343"/>
    </location>
</feature>
<dbReference type="InterPro" id="IPR023394">
    <property type="entry name" value="Sec7_C_sf"/>
</dbReference>
<feature type="region of interest" description="Disordered" evidence="1">
    <location>
        <begin position="1082"/>
        <end position="1117"/>
    </location>
</feature>
<evidence type="ECO:0000313" key="4">
    <source>
        <dbReference type="EMBL" id="QIX00646.1"/>
    </source>
</evidence>
<feature type="region of interest" description="Disordered" evidence="1">
    <location>
        <begin position="138"/>
        <end position="193"/>
    </location>
</feature>
<dbReference type="EMBL" id="CP051142">
    <property type="protein sequence ID" value="QIX00646.1"/>
    <property type="molecule type" value="Genomic_DNA"/>
</dbReference>
<feature type="compositionally biased region" description="Basic and acidic residues" evidence="1">
    <location>
        <begin position="65"/>
        <end position="84"/>
    </location>
</feature>
<feature type="domain" description="PH" evidence="2">
    <location>
        <begin position="724"/>
        <end position="852"/>
    </location>
</feature>
<feature type="compositionally biased region" description="Basic and acidic residues" evidence="1">
    <location>
        <begin position="1303"/>
        <end position="1313"/>
    </location>
</feature>
<dbReference type="PANTHER" id="PTHR10663">
    <property type="entry name" value="GUANYL-NUCLEOTIDE EXCHANGE FACTOR"/>
    <property type="match status" value="1"/>
</dbReference>
<dbReference type="SUPFAM" id="SSF48425">
    <property type="entry name" value="Sec7 domain"/>
    <property type="match status" value="1"/>
</dbReference>
<feature type="compositionally biased region" description="Polar residues" evidence="1">
    <location>
        <begin position="422"/>
        <end position="437"/>
    </location>
</feature>
<feature type="compositionally biased region" description="Low complexity" evidence="1">
    <location>
        <begin position="875"/>
        <end position="885"/>
    </location>
</feature>
<dbReference type="SUPFAM" id="SSF50729">
    <property type="entry name" value="PH domain-like"/>
    <property type="match status" value="1"/>
</dbReference>
<dbReference type="FunFam" id="1.10.1000.11:FF:000002">
    <property type="entry name" value="Cytohesin 1"/>
    <property type="match status" value="1"/>
</dbReference>
<dbReference type="OrthoDB" id="430364at2759"/>
<feature type="compositionally biased region" description="Polar residues" evidence="1">
    <location>
        <begin position="1269"/>
        <end position="1278"/>
    </location>
</feature>
<dbReference type="Gene3D" id="1.10.1000.11">
    <property type="entry name" value="Arf Nucleotide-binding Site Opener,domain 2"/>
    <property type="match status" value="1"/>
</dbReference>
<dbReference type="SMART" id="SM00222">
    <property type="entry name" value="Sec7"/>
    <property type="match status" value="1"/>
</dbReference>
<feature type="compositionally biased region" description="Low complexity" evidence="1">
    <location>
        <begin position="251"/>
        <end position="264"/>
    </location>
</feature>
<dbReference type="InterPro" id="IPR001849">
    <property type="entry name" value="PH_domain"/>
</dbReference>
<accession>A0A6H0Y137</accession>
<dbReference type="Gene3D" id="2.30.29.30">
    <property type="entry name" value="Pleckstrin-homology domain (PH domain)/Phosphotyrosine-binding domain (PTB)"/>
    <property type="match status" value="1"/>
</dbReference>
<feature type="compositionally biased region" description="Basic and acidic residues" evidence="1">
    <location>
        <begin position="160"/>
        <end position="180"/>
    </location>
</feature>
<feature type="compositionally biased region" description="Polar residues" evidence="1">
    <location>
        <begin position="311"/>
        <end position="322"/>
    </location>
</feature>
<dbReference type="PROSITE" id="PS50190">
    <property type="entry name" value="SEC7"/>
    <property type="match status" value="1"/>
</dbReference>
<evidence type="ECO:0008006" key="6">
    <source>
        <dbReference type="Google" id="ProtNLM"/>
    </source>
</evidence>
<dbReference type="InterPro" id="IPR000904">
    <property type="entry name" value="Sec7_dom"/>
</dbReference>
<protein>
    <recommendedName>
        <fullName evidence="6">SEC7 domain-containing protein</fullName>
    </recommendedName>
</protein>
<organism evidence="4 5">
    <name type="scientific">Peltaster fructicola</name>
    <dbReference type="NCBI Taxonomy" id="286661"/>
    <lineage>
        <taxon>Eukaryota</taxon>
        <taxon>Fungi</taxon>
        <taxon>Dikarya</taxon>
        <taxon>Ascomycota</taxon>
        <taxon>Pezizomycotina</taxon>
        <taxon>Dothideomycetes</taxon>
        <taxon>Dothideomycetes incertae sedis</taxon>
        <taxon>Peltaster</taxon>
    </lineage>
</organism>
<feature type="compositionally biased region" description="Low complexity" evidence="1">
    <location>
        <begin position="344"/>
        <end position="362"/>
    </location>
</feature>
<dbReference type="CDD" id="cd00171">
    <property type="entry name" value="Sec7"/>
    <property type="match status" value="1"/>
</dbReference>
<name>A0A6H0Y137_9PEZI</name>
<feature type="compositionally biased region" description="Low complexity" evidence="1">
    <location>
        <begin position="393"/>
        <end position="416"/>
    </location>
</feature>
<feature type="compositionally biased region" description="Basic residues" evidence="1">
    <location>
        <begin position="182"/>
        <end position="191"/>
    </location>
</feature>
<feature type="region of interest" description="Disordered" evidence="1">
    <location>
        <begin position="866"/>
        <end position="888"/>
    </location>
</feature>
<dbReference type="PROSITE" id="PS50003">
    <property type="entry name" value="PH_DOMAIN"/>
    <property type="match status" value="1"/>
</dbReference>
<dbReference type="InterPro" id="IPR035999">
    <property type="entry name" value="Sec7_dom_sf"/>
</dbReference>
<feature type="region of interest" description="Disordered" evidence="1">
    <location>
        <begin position="206"/>
        <end position="454"/>
    </location>
</feature>
<feature type="region of interest" description="Disordered" evidence="1">
    <location>
        <begin position="109"/>
        <end position="128"/>
    </location>
</feature>
<dbReference type="Pfam" id="PF01369">
    <property type="entry name" value="Sec7"/>
    <property type="match status" value="1"/>
</dbReference>
<feature type="region of interest" description="Disordered" evidence="1">
    <location>
        <begin position="1260"/>
        <end position="1429"/>
    </location>
</feature>
<keyword evidence="5" id="KW-1185">Reference proteome</keyword>
<evidence type="ECO:0000313" key="5">
    <source>
        <dbReference type="Proteomes" id="UP000503462"/>
    </source>
</evidence>
<dbReference type="InterPro" id="IPR011993">
    <property type="entry name" value="PH-like_dom_sf"/>
</dbReference>
<dbReference type="GO" id="GO:0032012">
    <property type="term" value="P:regulation of ARF protein signal transduction"/>
    <property type="evidence" value="ECO:0007669"/>
    <property type="project" value="InterPro"/>
</dbReference>
<feature type="compositionally biased region" description="Basic and acidic residues" evidence="1">
    <location>
        <begin position="1420"/>
        <end position="1429"/>
    </location>
</feature>
<dbReference type="SMART" id="SM00233">
    <property type="entry name" value="PH"/>
    <property type="match status" value="1"/>
</dbReference>
<evidence type="ECO:0000256" key="1">
    <source>
        <dbReference type="SAM" id="MobiDB-lite"/>
    </source>
</evidence>